<evidence type="ECO:0000313" key="2">
    <source>
        <dbReference type="Proteomes" id="UP001151516"/>
    </source>
</evidence>
<reference evidence="1" key="1">
    <citation type="submission" date="2022-07" db="EMBL/GenBank/DDBJ databases">
        <title>Phylogenomic reconstructions and comparative analyses of Kickxellomycotina fungi.</title>
        <authorList>
            <person name="Reynolds N.K."/>
            <person name="Stajich J.E."/>
            <person name="Barry K."/>
            <person name="Grigoriev I.V."/>
            <person name="Crous P."/>
            <person name="Smith M.E."/>
        </authorList>
    </citation>
    <scope>NUCLEOTIDE SEQUENCE</scope>
    <source>
        <strain evidence="1">CBS 109367</strain>
    </source>
</reference>
<dbReference type="Proteomes" id="UP001151516">
    <property type="component" value="Unassembled WGS sequence"/>
</dbReference>
<dbReference type="AlphaFoldDB" id="A0A9W8L2L4"/>
<protein>
    <recommendedName>
        <fullName evidence="3">FIST domain-containing protein</fullName>
    </recommendedName>
</protein>
<comment type="caution">
    <text evidence="1">The sequence shown here is derived from an EMBL/GenBank/DDBJ whole genome shotgun (WGS) entry which is preliminary data.</text>
</comment>
<keyword evidence="2" id="KW-1185">Reference proteome</keyword>
<evidence type="ECO:0008006" key="3">
    <source>
        <dbReference type="Google" id="ProtNLM"/>
    </source>
</evidence>
<organism evidence="1 2">
    <name type="scientific">Coemansia spiralis</name>
    <dbReference type="NCBI Taxonomy" id="417178"/>
    <lineage>
        <taxon>Eukaryota</taxon>
        <taxon>Fungi</taxon>
        <taxon>Fungi incertae sedis</taxon>
        <taxon>Zoopagomycota</taxon>
        <taxon>Kickxellomycotina</taxon>
        <taxon>Kickxellomycetes</taxon>
        <taxon>Kickxellales</taxon>
        <taxon>Kickxellaceae</taxon>
        <taxon>Coemansia</taxon>
    </lineage>
</organism>
<gene>
    <name evidence="1" type="ORF">IWW39_005507</name>
</gene>
<evidence type="ECO:0000313" key="1">
    <source>
        <dbReference type="EMBL" id="KAJ2683442.1"/>
    </source>
</evidence>
<name>A0A9W8L2L4_9FUNG</name>
<sequence length="443" mass="45939">MAIRALIARQSTAATAAGQRRCLWVSATSSSSELTVAVAQCTEQIRRAVVTSRKHTTTSQDACFVSVTPTYSAADIEQVSSRVSQGLRGVSSAVDVVGTVVDQVNGRAGVSLLFYTPRDRQSDSAAVPFFIGDEHGRQRLRESAVGRWHTPASDVYSRASVLPHSATQAASSVRLPPELAGIPDPLGVNLLLLASDRETRQTADALSKHFPRATILGLVGAATPFLNARPYTLLGASIRSSGCVGLAFSGSEAPVLTVAHPGMVAATPVLRIVRAKGNVVLEVENAKAAHTLIAAMRSSTSGDNRVYARLSCTEAAARESLLQPGPLSAVFRVTGGDPAKGGVAVDTLSDIPPGCFIQFLVSASKPLAMPELGTGGIPIVEFGATAETTGDNGPQLGVYSAATEGGFVYAYPETTTNSTDLFSAPTECAVPGSRATLSLGVFS</sequence>
<proteinExistence type="predicted"/>
<dbReference type="OrthoDB" id="10251508at2759"/>
<dbReference type="EMBL" id="JANBTX010000289">
    <property type="protein sequence ID" value="KAJ2683442.1"/>
    <property type="molecule type" value="Genomic_DNA"/>
</dbReference>
<accession>A0A9W8L2L4</accession>